<feature type="domain" description="ChsH2 rubredoxin-like zinc ribbon" evidence="2">
    <location>
        <begin position="21"/>
        <end position="56"/>
    </location>
</feature>
<evidence type="ECO:0000259" key="1">
    <source>
        <dbReference type="Pfam" id="PF01796"/>
    </source>
</evidence>
<evidence type="ECO:0000259" key="2">
    <source>
        <dbReference type="Pfam" id="PF12172"/>
    </source>
</evidence>
<dbReference type="SUPFAM" id="SSF50249">
    <property type="entry name" value="Nucleic acid-binding proteins"/>
    <property type="match status" value="1"/>
</dbReference>
<feature type="domain" description="ChsH2 C-terminal OB-fold" evidence="1">
    <location>
        <begin position="60"/>
        <end position="123"/>
    </location>
</feature>
<dbReference type="InterPro" id="IPR012340">
    <property type="entry name" value="NA-bd_OB-fold"/>
</dbReference>
<protein>
    <submittedName>
        <fullName evidence="4">OB-fold domain-containing protein</fullName>
    </submittedName>
</protein>
<dbReference type="Gene3D" id="3.40.47.10">
    <property type="match status" value="1"/>
</dbReference>
<dbReference type="SUPFAM" id="SSF53901">
    <property type="entry name" value="Thiolase-like"/>
    <property type="match status" value="2"/>
</dbReference>
<dbReference type="PANTHER" id="PTHR42870:SF1">
    <property type="entry name" value="NON-SPECIFIC LIPID-TRANSFER PROTEIN-LIKE 2"/>
    <property type="match status" value="1"/>
</dbReference>
<evidence type="ECO:0000313" key="5">
    <source>
        <dbReference type="Proteomes" id="UP001501598"/>
    </source>
</evidence>
<dbReference type="Pfam" id="PF01796">
    <property type="entry name" value="OB_ChsH2_C"/>
    <property type="match status" value="1"/>
</dbReference>
<dbReference type="EMBL" id="BAABGT010000040">
    <property type="protein sequence ID" value="GAA4548373.1"/>
    <property type="molecule type" value="Genomic_DNA"/>
</dbReference>
<dbReference type="CDD" id="cd00829">
    <property type="entry name" value="SCP-x_thiolase"/>
    <property type="match status" value="1"/>
</dbReference>
<evidence type="ECO:0000259" key="3">
    <source>
        <dbReference type="Pfam" id="PF22691"/>
    </source>
</evidence>
<dbReference type="InterPro" id="IPR022002">
    <property type="entry name" value="ChsH2_Znr"/>
</dbReference>
<dbReference type="PANTHER" id="PTHR42870">
    <property type="entry name" value="ACETYL-COA C-ACETYLTRANSFERASE"/>
    <property type="match status" value="1"/>
</dbReference>
<feature type="domain" description="Thiolase C-terminal" evidence="3">
    <location>
        <begin position="437"/>
        <end position="538"/>
    </location>
</feature>
<name>A0ABP8RV77_9PSEU</name>
<sequence length="549" mass="59123">MNEQGWVREPPRVTPENEFFWRGGEVGELRLQRCTTCQTLRHPPGPVCPRCGSDGTEIAAVSGRAVVEACTVNHRRWHPDVPVPYAVAIVSLVEDREVRLVTNIVGCPPEEVRVGQSVRVDFERIDGDVWVPVFRPDGASDVDLGPPPPVPTAAGLLLRRPRFEDRVSISGVGQSEVGRRLMRPPLSLTVDACRAALDDAGLTWADVDGLSTYPGPGDTGMGEGGIVPLVEALRLQPTWFNSGFELPGQLGSVVAAMLAVASGLCRHVLCYRTVWQSTEATLAREGRFAPGAATPIWGHEWRAPYAASKAVNLLAARATRYMHTYGATREMLGWVAVTERRHAGANPDAIYRTPLTMEQYLAAEPISTPFGIYDCDLLCDGAVAVVVSARDAEADLASPPVRVEAVGTRIVERTAWDQGVLTHEPQIFGPAEHMWSRTDLRPADVDVAELYDGFTFNAVSWLEALGFCGIGEAKDLVDGGKEIGLDGRIPLNTHGGQLSAGRLHGYGFLLEAVAQLRGRAGERQVSNARTAVVTSGGLTPGGAMLLRAP</sequence>
<dbReference type="Proteomes" id="UP001501598">
    <property type="component" value="Unassembled WGS sequence"/>
</dbReference>
<evidence type="ECO:0000313" key="4">
    <source>
        <dbReference type="EMBL" id="GAA4548373.1"/>
    </source>
</evidence>
<comment type="caution">
    <text evidence="4">The sequence shown here is derived from an EMBL/GenBank/DDBJ whole genome shotgun (WGS) entry which is preliminary data.</text>
</comment>
<organism evidence="4 5">
    <name type="scientific">Pseudonocardia xishanensis</name>
    <dbReference type="NCBI Taxonomy" id="630995"/>
    <lineage>
        <taxon>Bacteria</taxon>
        <taxon>Bacillati</taxon>
        <taxon>Actinomycetota</taxon>
        <taxon>Actinomycetes</taxon>
        <taxon>Pseudonocardiales</taxon>
        <taxon>Pseudonocardiaceae</taxon>
        <taxon>Pseudonocardia</taxon>
    </lineage>
</organism>
<dbReference type="InterPro" id="IPR016039">
    <property type="entry name" value="Thiolase-like"/>
</dbReference>
<accession>A0ABP8RV77</accession>
<dbReference type="RefSeq" id="WP_345419046.1">
    <property type="nucleotide sequence ID" value="NZ_BAABGT010000040.1"/>
</dbReference>
<dbReference type="Pfam" id="PF22691">
    <property type="entry name" value="Thiolase_C_1"/>
    <property type="match status" value="1"/>
</dbReference>
<gene>
    <name evidence="4" type="ORF">GCM10023175_34480</name>
</gene>
<dbReference type="InterPro" id="IPR002878">
    <property type="entry name" value="ChsH2_C"/>
</dbReference>
<dbReference type="Pfam" id="PF12172">
    <property type="entry name" value="zf-ChsH2"/>
    <property type="match status" value="1"/>
</dbReference>
<dbReference type="Gene3D" id="6.10.30.10">
    <property type="match status" value="1"/>
</dbReference>
<proteinExistence type="predicted"/>
<dbReference type="InterPro" id="IPR055140">
    <property type="entry name" value="Thiolase_C_2"/>
</dbReference>
<reference evidence="5" key="1">
    <citation type="journal article" date="2019" name="Int. J. Syst. Evol. Microbiol.">
        <title>The Global Catalogue of Microorganisms (GCM) 10K type strain sequencing project: providing services to taxonomists for standard genome sequencing and annotation.</title>
        <authorList>
            <consortium name="The Broad Institute Genomics Platform"/>
            <consortium name="The Broad Institute Genome Sequencing Center for Infectious Disease"/>
            <person name="Wu L."/>
            <person name="Ma J."/>
        </authorList>
    </citation>
    <scope>NUCLEOTIDE SEQUENCE [LARGE SCALE GENOMIC DNA]</scope>
    <source>
        <strain evidence="5">JCM 17906</strain>
    </source>
</reference>
<keyword evidence="5" id="KW-1185">Reference proteome</keyword>